<evidence type="ECO:0000313" key="3">
    <source>
        <dbReference type="Proteomes" id="UP000031980"/>
    </source>
</evidence>
<accession>A0A0C3RHA3</accession>
<feature type="coiled-coil region" evidence="1">
    <location>
        <begin position="107"/>
        <end position="134"/>
    </location>
</feature>
<keyword evidence="3" id="KW-1185">Reference proteome</keyword>
<dbReference type="Gene3D" id="1.10.260.40">
    <property type="entry name" value="lambda repressor-like DNA-binding domains"/>
    <property type="match status" value="1"/>
</dbReference>
<organism evidence="2 3">
    <name type="scientific">Sanguibacteroides justesenii</name>
    <dbReference type="NCBI Taxonomy" id="1547597"/>
    <lineage>
        <taxon>Bacteria</taxon>
        <taxon>Pseudomonadati</taxon>
        <taxon>Bacteroidota</taxon>
        <taxon>Bacteroidia</taxon>
        <taxon>Bacteroidales</taxon>
        <taxon>Porphyromonadaceae</taxon>
        <taxon>Sanguibacteroides</taxon>
    </lineage>
</organism>
<dbReference type="SUPFAM" id="SSF47413">
    <property type="entry name" value="lambda repressor-like DNA-binding domains"/>
    <property type="match status" value="1"/>
</dbReference>
<name>A0A0C3RHA3_9PORP</name>
<evidence type="ECO:0000313" key="2">
    <source>
        <dbReference type="EMBL" id="KIO46561.1"/>
    </source>
</evidence>
<dbReference type="GO" id="GO:0003677">
    <property type="term" value="F:DNA binding"/>
    <property type="evidence" value="ECO:0007669"/>
    <property type="project" value="InterPro"/>
</dbReference>
<comment type="caution">
    <text evidence="2">The sequence shown here is derived from an EMBL/GenBank/DDBJ whole genome shotgun (WGS) entry which is preliminary data.</text>
</comment>
<dbReference type="EMBL" id="JPIU01000025">
    <property type="protein sequence ID" value="KIO46561.1"/>
    <property type="molecule type" value="Genomic_DNA"/>
</dbReference>
<reference evidence="2 3" key="1">
    <citation type="submission" date="2014-07" db="EMBL/GenBank/DDBJ databases">
        <title>Porphyromonadaceae bacterium OUH 308042 = ATCC BAA-2681 = DSM 28342 draft genome.</title>
        <authorList>
            <person name="Sydenham T.V."/>
            <person name="Hasman H."/>
            <person name="Justensen U.S."/>
        </authorList>
    </citation>
    <scope>NUCLEOTIDE SEQUENCE [LARGE SCALE GENOMIC DNA]</scope>
    <source>
        <strain evidence="2 3">OUH 308042</strain>
    </source>
</reference>
<keyword evidence="1" id="KW-0175">Coiled coil</keyword>
<evidence type="ECO:0000256" key="1">
    <source>
        <dbReference type="SAM" id="Coils"/>
    </source>
</evidence>
<sequence>MDMTINQRLDDFLEEKHISQEELRSQLGLKTRQQVSNWINCREKISEKHIIRIVELYPELNANWLITNAGNMFNDQKIVRHINRNAYGFCEECIKKEQKIEYLQELIHQRDQEIKLLNREIGKLEDRLTRRIENKEL</sequence>
<dbReference type="Proteomes" id="UP000031980">
    <property type="component" value="Unassembled WGS sequence"/>
</dbReference>
<evidence type="ECO:0008006" key="4">
    <source>
        <dbReference type="Google" id="ProtNLM"/>
    </source>
</evidence>
<protein>
    <recommendedName>
        <fullName evidence="4">XRE family transcriptional regulator</fullName>
    </recommendedName>
</protein>
<dbReference type="AlphaFoldDB" id="A0A0C3RHA3"/>
<dbReference type="InterPro" id="IPR010982">
    <property type="entry name" value="Lambda_DNA-bd_dom_sf"/>
</dbReference>
<proteinExistence type="predicted"/>
<dbReference type="RefSeq" id="WP_041504753.1">
    <property type="nucleotide sequence ID" value="NZ_JPIU01000025.1"/>
</dbReference>
<gene>
    <name evidence="2" type="ORF">BA92_01415</name>
</gene>